<evidence type="ECO:0000313" key="1">
    <source>
        <dbReference type="EMBL" id="GBP49895.1"/>
    </source>
</evidence>
<protein>
    <submittedName>
        <fullName evidence="1">Probable RNA-directed DNA polymerase from transposon X-element</fullName>
    </submittedName>
</protein>
<dbReference type="PANTHER" id="PTHR19446">
    <property type="entry name" value="REVERSE TRANSCRIPTASES"/>
    <property type="match status" value="1"/>
</dbReference>
<dbReference type="EMBL" id="BGZK01000554">
    <property type="protein sequence ID" value="GBP49895.1"/>
    <property type="molecule type" value="Genomic_DNA"/>
</dbReference>
<dbReference type="STRING" id="151549.A0A4C1WIG6"/>
<keyword evidence="1" id="KW-0548">Nucleotidyltransferase</keyword>
<reference evidence="1 2" key="1">
    <citation type="journal article" date="2019" name="Commun. Biol.">
        <title>The bagworm genome reveals a unique fibroin gene that provides high tensile strength.</title>
        <authorList>
            <person name="Kono N."/>
            <person name="Nakamura H."/>
            <person name="Ohtoshi R."/>
            <person name="Tomita M."/>
            <person name="Numata K."/>
            <person name="Arakawa K."/>
        </authorList>
    </citation>
    <scope>NUCLEOTIDE SEQUENCE [LARGE SCALE GENOMIC DNA]</scope>
</reference>
<keyword evidence="1" id="KW-0695">RNA-directed DNA polymerase</keyword>
<name>A0A4C1WIG6_EUMVA</name>
<accession>A0A4C1WIG6</accession>
<organism evidence="1 2">
    <name type="scientific">Eumeta variegata</name>
    <name type="common">Bagworm moth</name>
    <name type="synonym">Eumeta japonica</name>
    <dbReference type="NCBI Taxonomy" id="151549"/>
    <lineage>
        <taxon>Eukaryota</taxon>
        <taxon>Metazoa</taxon>
        <taxon>Ecdysozoa</taxon>
        <taxon>Arthropoda</taxon>
        <taxon>Hexapoda</taxon>
        <taxon>Insecta</taxon>
        <taxon>Pterygota</taxon>
        <taxon>Neoptera</taxon>
        <taxon>Endopterygota</taxon>
        <taxon>Lepidoptera</taxon>
        <taxon>Glossata</taxon>
        <taxon>Ditrysia</taxon>
        <taxon>Tineoidea</taxon>
        <taxon>Psychidae</taxon>
        <taxon>Oiketicinae</taxon>
        <taxon>Eumeta</taxon>
    </lineage>
</organism>
<dbReference type="OrthoDB" id="6626419at2759"/>
<keyword evidence="1" id="KW-0808">Transferase</keyword>
<dbReference type="AlphaFoldDB" id="A0A4C1WIG6"/>
<dbReference type="GO" id="GO:0003964">
    <property type="term" value="F:RNA-directed DNA polymerase activity"/>
    <property type="evidence" value="ECO:0007669"/>
    <property type="project" value="UniProtKB-KW"/>
</dbReference>
<sequence>MTVGLAYPGAPGSAHTVAIFNAYLKNCYFPPVWKEAEVIGIPEPGKPRNISASYRPISLLSDLGKLYENILKARLSEHLFGKGLIIDEQFGFRPNHSCPSKPSA</sequence>
<keyword evidence="2" id="KW-1185">Reference proteome</keyword>
<gene>
    <name evidence="1" type="ORF">EVAR_29508_1</name>
</gene>
<comment type="caution">
    <text evidence="1">The sequence shown here is derived from an EMBL/GenBank/DDBJ whole genome shotgun (WGS) entry which is preliminary data.</text>
</comment>
<evidence type="ECO:0000313" key="2">
    <source>
        <dbReference type="Proteomes" id="UP000299102"/>
    </source>
</evidence>
<dbReference type="Proteomes" id="UP000299102">
    <property type="component" value="Unassembled WGS sequence"/>
</dbReference>
<proteinExistence type="predicted"/>